<evidence type="ECO:0000256" key="2">
    <source>
        <dbReference type="ARBA" id="ARBA00022649"/>
    </source>
</evidence>
<dbReference type="Pfam" id="PF02452">
    <property type="entry name" value="PemK_toxin"/>
    <property type="match status" value="1"/>
</dbReference>
<dbReference type="RefSeq" id="WP_015229788.1">
    <property type="nucleotide sequence ID" value="NC_019780.1"/>
</dbReference>
<dbReference type="GO" id="GO:0003677">
    <property type="term" value="F:DNA binding"/>
    <property type="evidence" value="ECO:0007669"/>
    <property type="project" value="InterPro"/>
</dbReference>
<organism evidence="3 4">
    <name type="scientific">Dactylococcopsis salina (strain PCC 8305)</name>
    <name type="common">Myxobactron salinum</name>
    <dbReference type="NCBI Taxonomy" id="13035"/>
    <lineage>
        <taxon>Bacteria</taxon>
        <taxon>Bacillati</taxon>
        <taxon>Cyanobacteriota</taxon>
        <taxon>Cyanophyceae</taxon>
        <taxon>Nodosilineales</taxon>
        <taxon>Cymatolegaceae</taxon>
        <taxon>Dactylococcopsis</taxon>
    </lineage>
</organism>
<dbReference type="GO" id="GO:0016075">
    <property type="term" value="P:rRNA catabolic process"/>
    <property type="evidence" value="ECO:0007669"/>
    <property type="project" value="TreeGrafter"/>
</dbReference>
<dbReference type="GO" id="GO:0006402">
    <property type="term" value="P:mRNA catabolic process"/>
    <property type="evidence" value="ECO:0007669"/>
    <property type="project" value="TreeGrafter"/>
</dbReference>
<sequence length="119" mass="12922">MTSFPQFPRQGEVYLSKALRQSGDTKKRPVVVVSIDLRNQYSSTVLVVPFSSDIASASSNPCRPLVRKGEGGLEADSIAMCDLITTIAKRYLEPSPYGIISQDSLSKIQTAIKIAVGLF</sequence>
<dbReference type="STRING" id="13035.Dacsa_2168"/>
<accession>K9YWV1</accession>
<dbReference type="OrthoDB" id="9808744at2"/>
<gene>
    <name evidence="3" type="ORF">Dacsa_2168</name>
</gene>
<dbReference type="PANTHER" id="PTHR33988:SF1">
    <property type="entry name" value="ENDORIBONUCLEASE MAZF7-RELATED"/>
    <property type="match status" value="1"/>
</dbReference>
<dbReference type="SUPFAM" id="SSF50118">
    <property type="entry name" value="Cell growth inhibitor/plasmid maintenance toxic component"/>
    <property type="match status" value="1"/>
</dbReference>
<keyword evidence="2" id="KW-1277">Toxin-antitoxin system</keyword>
<dbReference type="PANTHER" id="PTHR33988">
    <property type="entry name" value="ENDORIBONUCLEASE MAZF-RELATED"/>
    <property type="match status" value="1"/>
</dbReference>
<protein>
    <submittedName>
        <fullName evidence="3">Growth inhibitor</fullName>
    </submittedName>
</protein>
<dbReference type="GO" id="GO:0004521">
    <property type="term" value="F:RNA endonuclease activity"/>
    <property type="evidence" value="ECO:0007669"/>
    <property type="project" value="TreeGrafter"/>
</dbReference>
<dbReference type="EMBL" id="CP003944">
    <property type="protein sequence ID" value="AFZ50795.1"/>
    <property type="molecule type" value="Genomic_DNA"/>
</dbReference>
<reference evidence="3" key="1">
    <citation type="submission" date="2012-04" db="EMBL/GenBank/DDBJ databases">
        <title>Finished genome of Dactylococcopsis salina PCC 8305.</title>
        <authorList>
            <consortium name="US DOE Joint Genome Institute"/>
            <person name="Gugger M."/>
            <person name="Coursin T."/>
            <person name="Rippka R."/>
            <person name="Tandeau De Marsac N."/>
            <person name="Huntemann M."/>
            <person name="Wei C.-L."/>
            <person name="Han J."/>
            <person name="Detter J.C."/>
            <person name="Han C."/>
            <person name="Tapia R."/>
            <person name="Daligault H."/>
            <person name="Chen A."/>
            <person name="Krypides N."/>
            <person name="Mavromatis K."/>
            <person name="Markowitz V."/>
            <person name="Szeto E."/>
            <person name="Ivanova N."/>
            <person name="Ovchinnikova G."/>
            <person name="Pagani I."/>
            <person name="Pati A."/>
            <person name="Goodwin L."/>
            <person name="Peters L."/>
            <person name="Pitluck S."/>
            <person name="Woyke T."/>
            <person name="Kerfeld C."/>
        </authorList>
    </citation>
    <scope>NUCLEOTIDE SEQUENCE [LARGE SCALE GENOMIC DNA]</scope>
    <source>
        <strain evidence="3">PCC 8305</strain>
    </source>
</reference>
<dbReference type="InterPro" id="IPR011067">
    <property type="entry name" value="Plasmid_toxin/cell-grow_inhib"/>
</dbReference>
<evidence type="ECO:0000256" key="1">
    <source>
        <dbReference type="ARBA" id="ARBA00007521"/>
    </source>
</evidence>
<dbReference type="AlphaFoldDB" id="K9YWV1"/>
<dbReference type="Gene3D" id="2.30.30.110">
    <property type="match status" value="1"/>
</dbReference>
<keyword evidence="4" id="KW-1185">Reference proteome</keyword>
<evidence type="ECO:0000313" key="3">
    <source>
        <dbReference type="EMBL" id="AFZ50795.1"/>
    </source>
</evidence>
<evidence type="ECO:0000313" key="4">
    <source>
        <dbReference type="Proteomes" id="UP000010482"/>
    </source>
</evidence>
<dbReference type="KEGG" id="dsl:Dacsa_2168"/>
<name>K9YWV1_DACS8</name>
<proteinExistence type="inferred from homology"/>
<dbReference type="HOGENOM" id="CLU_121823_1_3_3"/>
<dbReference type="InterPro" id="IPR003477">
    <property type="entry name" value="PemK-like"/>
</dbReference>
<dbReference type="eggNOG" id="COG2337">
    <property type="taxonomic scope" value="Bacteria"/>
</dbReference>
<comment type="similarity">
    <text evidence="1">Belongs to the PemK/MazF family.</text>
</comment>
<dbReference type="Proteomes" id="UP000010482">
    <property type="component" value="Chromosome"/>
</dbReference>